<sequence>MTSPETASATPPKCGISHEQTEQVRLLNHLVKQELVLQRQPEWHLLERAGLIKKGMGEALGGLHALDAEQRADAIAENPAIVPALVAVLRLEADIHPAQYALTILYEVVRENSSRYEVMCKALEGTNLYEDFMQLLQRHGVDAYTGDRASFMLSGFMSRSRSTRFSDNEVEYFVQDRWRPVVWENRTLPELLVKNLSLMQPPSVVYKAVLCIVRVGLHVIENFLSCEEAVEIIIEENVAQILTLLEFEKWRDPDLYEEIRACIFSLDLKIRQFNNFERYLLELEKGKLRWSVLHSGEPGEVLA</sequence>
<dbReference type="InterPro" id="IPR016024">
    <property type="entry name" value="ARM-type_fold"/>
</dbReference>
<reference evidence="1" key="2">
    <citation type="submission" date="2013-10" db="EMBL/GenBank/DDBJ databases">
        <authorList>
            <person name="Aslett M."/>
        </authorList>
    </citation>
    <scope>NUCLEOTIDE SEQUENCE [LARGE SCALE GENOMIC DNA]</scope>
    <source>
        <strain evidence="1">Houghton</strain>
    </source>
</reference>
<gene>
    <name evidence="1" type="ORF">EBH_0030190</name>
</gene>
<dbReference type="AlphaFoldDB" id="U6LL81"/>
<dbReference type="Proteomes" id="UP000030750">
    <property type="component" value="Unassembled WGS sequence"/>
</dbReference>
<dbReference type="InterPro" id="IPR004908">
    <property type="entry name" value="ATPase_V1-cplx_hsu"/>
</dbReference>
<proteinExistence type="predicted"/>
<dbReference type="Gene3D" id="1.25.10.10">
    <property type="entry name" value="Leucine-rich Repeat Variant"/>
    <property type="match status" value="1"/>
</dbReference>
<dbReference type="VEuPathDB" id="ToxoDB:EBH_0030190"/>
<dbReference type="SUPFAM" id="SSF48371">
    <property type="entry name" value="ARM repeat"/>
    <property type="match status" value="1"/>
</dbReference>
<evidence type="ECO:0000313" key="1">
    <source>
        <dbReference type="EMBL" id="CDJ49998.1"/>
    </source>
</evidence>
<protein>
    <submittedName>
        <fullName evidence="1">Vacuolar ATP synthase subunit h, putative</fullName>
    </submittedName>
</protein>
<keyword evidence="2" id="KW-1185">Reference proteome</keyword>
<organism evidence="1 2">
    <name type="scientific">Eimeria brunetti</name>
    <dbReference type="NCBI Taxonomy" id="51314"/>
    <lineage>
        <taxon>Eukaryota</taxon>
        <taxon>Sar</taxon>
        <taxon>Alveolata</taxon>
        <taxon>Apicomplexa</taxon>
        <taxon>Conoidasida</taxon>
        <taxon>Coccidia</taxon>
        <taxon>Eucoccidiorida</taxon>
        <taxon>Eimeriorina</taxon>
        <taxon>Eimeriidae</taxon>
        <taxon>Eimeria</taxon>
    </lineage>
</organism>
<dbReference type="EMBL" id="HG711981">
    <property type="protein sequence ID" value="CDJ49998.1"/>
    <property type="molecule type" value="Genomic_DNA"/>
</dbReference>
<name>U6LL81_9EIME</name>
<dbReference type="Pfam" id="PF03224">
    <property type="entry name" value="V-ATPase_H_N"/>
    <property type="match status" value="1"/>
</dbReference>
<dbReference type="GO" id="GO:0046961">
    <property type="term" value="F:proton-transporting ATPase activity, rotational mechanism"/>
    <property type="evidence" value="ECO:0007669"/>
    <property type="project" value="InterPro"/>
</dbReference>
<reference evidence="1" key="1">
    <citation type="submission" date="2013-10" db="EMBL/GenBank/DDBJ databases">
        <title>Genomic analysis of the causative agents of coccidiosis in chickens.</title>
        <authorList>
            <person name="Reid A.J."/>
            <person name="Blake D."/>
            <person name="Billington K."/>
            <person name="Browne H."/>
            <person name="Dunn M."/>
            <person name="Hung S."/>
            <person name="Kawahara F."/>
            <person name="Miranda-Saavedra D."/>
            <person name="Mourier T."/>
            <person name="Nagra H."/>
            <person name="Otto T.D."/>
            <person name="Rawlings N."/>
            <person name="Sanchez A."/>
            <person name="Sanders M."/>
            <person name="Subramaniam C."/>
            <person name="Tay Y."/>
            <person name="Dear P."/>
            <person name="Doerig C."/>
            <person name="Gruber A."/>
            <person name="Parkinson J."/>
            <person name="Shirley M."/>
            <person name="Wan K.L."/>
            <person name="Berriman M."/>
            <person name="Tomley F."/>
            <person name="Pain A."/>
        </authorList>
    </citation>
    <scope>NUCLEOTIDE SEQUENCE [LARGE SCALE GENOMIC DNA]</scope>
    <source>
        <strain evidence="1">Houghton</strain>
    </source>
</reference>
<dbReference type="PANTHER" id="PTHR10698">
    <property type="entry name" value="V-TYPE PROTON ATPASE SUBUNIT H"/>
    <property type="match status" value="1"/>
</dbReference>
<dbReference type="OrthoDB" id="348011at2759"/>
<dbReference type="GO" id="GO:0000221">
    <property type="term" value="C:vacuolar proton-transporting V-type ATPase, V1 domain"/>
    <property type="evidence" value="ECO:0007669"/>
    <property type="project" value="InterPro"/>
</dbReference>
<dbReference type="PANTHER" id="PTHR10698:SF0">
    <property type="entry name" value="V-TYPE PROTON ATPASE SUBUNIT H"/>
    <property type="match status" value="1"/>
</dbReference>
<evidence type="ECO:0000313" key="2">
    <source>
        <dbReference type="Proteomes" id="UP000030750"/>
    </source>
</evidence>
<accession>U6LL81</accession>
<dbReference type="InterPro" id="IPR011989">
    <property type="entry name" value="ARM-like"/>
</dbReference>